<dbReference type="STRING" id="81824.A9URT3"/>
<proteinExistence type="predicted"/>
<keyword evidence="1" id="KW-0812">Transmembrane</keyword>
<dbReference type="OMA" id="WAVTRIC"/>
<keyword evidence="3" id="KW-1185">Reference proteome</keyword>
<dbReference type="PANTHER" id="PTHR14735:SF1">
    <property type="entry name" value="COILED-COIL DOMAIN-CONTAINING PROTEIN 134"/>
    <property type="match status" value="1"/>
</dbReference>
<reference evidence="2 3" key="1">
    <citation type="journal article" date="2008" name="Nature">
        <title>The genome of the choanoflagellate Monosiga brevicollis and the origin of metazoans.</title>
        <authorList>
            <consortium name="JGI Sequencing"/>
            <person name="King N."/>
            <person name="Westbrook M.J."/>
            <person name="Young S.L."/>
            <person name="Kuo A."/>
            <person name="Abedin M."/>
            <person name="Chapman J."/>
            <person name="Fairclough S."/>
            <person name="Hellsten U."/>
            <person name="Isogai Y."/>
            <person name="Letunic I."/>
            <person name="Marr M."/>
            <person name="Pincus D."/>
            <person name="Putnam N."/>
            <person name="Rokas A."/>
            <person name="Wright K.J."/>
            <person name="Zuzow R."/>
            <person name="Dirks W."/>
            <person name="Good M."/>
            <person name="Goodstein D."/>
            <person name="Lemons D."/>
            <person name="Li W."/>
            <person name="Lyons J.B."/>
            <person name="Morris A."/>
            <person name="Nichols S."/>
            <person name="Richter D.J."/>
            <person name="Salamov A."/>
            <person name="Bork P."/>
            <person name="Lim W.A."/>
            <person name="Manning G."/>
            <person name="Miller W.T."/>
            <person name="McGinnis W."/>
            <person name="Shapiro H."/>
            <person name="Tjian R."/>
            <person name="Grigoriev I.V."/>
            <person name="Rokhsar D."/>
        </authorList>
    </citation>
    <scope>NUCLEOTIDE SEQUENCE [LARGE SCALE GENOMIC DNA]</scope>
    <source>
        <strain evidence="3">MX1 / ATCC 50154</strain>
    </source>
</reference>
<dbReference type="PANTHER" id="PTHR14735">
    <property type="entry name" value="COILED-COIL DOMAIN-CONTAINING PROTEIN 134"/>
    <property type="match status" value="1"/>
</dbReference>
<evidence type="ECO:0000256" key="1">
    <source>
        <dbReference type="SAM" id="Phobius"/>
    </source>
</evidence>
<keyword evidence="1" id="KW-0472">Membrane</keyword>
<dbReference type="Pfam" id="PF15002">
    <property type="entry name" value="ERK-JNK_inhib"/>
    <property type="match status" value="1"/>
</dbReference>
<dbReference type="PROSITE" id="PS51257">
    <property type="entry name" value="PROKAR_LIPOPROTEIN"/>
    <property type="match status" value="1"/>
</dbReference>
<dbReference type="Proteomes" id="UP000001357">
    <property type="component" value="Unassembled WGS sequence"/>
</dbReference>
<dbReference type="InParanoid" id="A9URT3"/>
<dbReference type="RefSeq" id="XP_001743267.1">
    <property type="nucleotide sequence ID" value="XM_001743215.1"/>
</dbReference>
<dbReference type="GeneID" id="5888551"/>
<evidence type="ECO:0000313" key="2">
    <source>
        <dbReference type="EMBL" id="EDQ91981.1"/>
    </source>
</evidence>
<evidence type="ECO:0000313" key="3">
    <source>
        <dbReference type="Proteomes" id="UP000001357"/>
    </source>
</evidence>
<dbReference type="EMBL" id="CH991544">
    <property type="protein sequence ID" value="EDQ91981.1"/>
    <property type="molecule type" value="Genomic_DNA"/>
</dbReference>
<dbReference type="KEGG" id="mbr:MONBRDRAFT_22695"/>
<gene>
    <name evidence="2" type="ORF">MONBRDRAFT_22695</name>
</gene>
<protein>
    <submittedName>
        <fullName evidence="2">Uncharacterized protein</fullName>
    </submittedName>
</protein>
<accession>A9URT3</accession>
<dbReference type="InterPro" id="IPR026321">
    <property type="entry name" value="CC134"/>
</dbReference>
<organism evidence="2 3">
    <name type="scientific">Monosiga brevicollis</name>
    <name type="common">Choanoflagellate</name>
    <dbReference type="NCBI Taxonomy" id="81824"/>
    <lineage>
        <taxon>Eukaryota</taxon>
        <taxon>Choanoflagellata</taxon>
        <taxon>Craspedida</taxon>
        <taxon>Salpingoecidae</taxon>
        <taxon>Monosiga</taxon>
    </lineage>
</organism>
<feature type="transmembrane region" description="Helical" evidence="1">
    <location>
        <begin position="21"/>
        <end position="39"/>
    </location>
</feature>
<keyword evidence="1" id="KW-1133">Transmembrane helix</keyword>
<dbReference type="AlphaFoldDB" id="A9URT3"/>
<name>A9URT3_MONBE</name>
<sequence>MAALRASSRCGRPWPGLGSNWALVLVLGMACFIGAMGALEGDAAMPGQATLEALRAAAAADEPALADSEATGERLYQAFVKHFVEKRRHHMAAAEHIFAKPLFERRFALTKPLLDEIFRQLHAAQGQLASNIDVAQPELPDEPAQLEALIQVWQNAAFLADLALRLPDQVHALVDKYPVRVDLVRWAVTRICLPARIYQEQPSHRRALELLLQEMQLTDEPDPNYENPFSELSLIRGQRDRLRQAHLESVEIKRVLHRQLARAPQIVTVP</sequence>